<dbReference type="Proteomes" id="UP001172386">
    <property type="component" value="Unassembled WGS sequence"/>
</dbReference>
<gene>
    <name evidence="1" type="ORF">H2198_000688</name>
</gene>
<proteinExistence type="predicted"/>
<dbReference type="EMBL" id="JAPDRQ010000007">
    <property type="protein sequence ID" value="KAJ9663676.1"/>
    <property type="molecule type" value="Genomic_DNA"/>
</dbReference>
<protein>
    <submittedName>
        <fullName evidence="1">Uncharacterized protein</fullName>
    </submittedName>
</protein>
<keyword evidence="2" id="KW-1185">Reference proteome</keyword>
<name>A0ACC3AK00_9EURO</name>
<organism evidence="1 2">
    <name type="scientific">Neophaeococcomyces mojaviensis</name>
    <dbReference type="NCBI Taxonomy" id="3383035"/>
    <lineage>
        <taxon>Eukaryota</taxon>
        <taxon>Fungi</taxon>
        <taxon>Dikarya</taxon>
        <taxon>Ascomycota</taxon>
        <taxon>Pezizomycotina</taxon>
        <taxon>Eurotiomycetes</taxon>
        <taxon>Chaetothyriomycetidae</taxon>
        <taxon>Chaetothyriales</taxon>
        <taxon>Chaetothyriales incertae sedis</taxon>
        <taxon>Neophaeococcomyces</taxon>
    </lineage>
</organism>
<sequence length="646" mass="73941">MAEALGVAASVIQIVDAVSKLKNLWHGIKNAPDDLTDCVHDIQRTTRLLDKSKELFSSTTGIDNETLTECIQDLDNVLAALRGTSSDLQRALDSNKRLGALKIVLKKDELTRSRRKLERAQSLLNTAQQNLSLTLQLQHNSMLNKNHALLRQIYSVVEISSQSPLACSNTSHVSSSSAEVIVSDKKCEAQYATYSSRRISRGLQRANSSYYIRFPKWLTRRCFELACRREMSSLSFGLTSYNVVECNSPAFKAVWSGDLDKLKWLFETGHATPFDQTEYGRTLFTEALHFQNPDVAKFLVAQCPNLGSRMNNKSLLQLFWGWSPLHGVTDLPQHFGNLAQLWDLLTKYADVDQDVVCEVQRLSRKCGIPGLWAEWLPYICKIACQGIHTVPRETRASCAISALSFDVFKLLTSTDLSIREVLEINLNSQYNHTQLLGNVATEGRNELLKWSSVVIEIFNFDEQHGCAFRWVGSTLQKILNHVYHDAYQGYWHVLPSSMPELWNSSLRQWVLYLEDIGVNLMHYGERENRAISLHGLDYGCWRYVSFIYGPKAVDWKFCVVPNGIEYELAGEFWSWTENPELFFVPGNFLNDDTDDDEQMRVWMLDSEEQIRKKKKEKGRKEWQDKGCPKSVRLKEGRRRSSRRAEP</sequence>
<accession>A0ACC3AK00</accession>
<reference evidence="1" key="1">
    <citation type="submission" date="2022-10" db="EMBL/GenBank/DDBJ databases">
        <title>Culturing micro-colonial fungi from biological soil crusts in the Mojave desert and describing Neophaeococcomyces mojavensis, and introducing the new genera and species Taxawa tesnikishii.</title>
        <authorList>
            <person name="Kurbessoian T."/>
            <person name="Stajich J.E."/>
        </authorList>
    </citation>
    <scope>NUCLEOTIDE SEQUENCE</scope>
    <source>
        <strain evidence="1">JES_112</strain>
    </source>
</reference>
<evidence type="ECO:0000313" key="2">
    <source>
        <dbReference type="Proteomes" id="UP001172386"/>
    </source>
</evidence>
<evidence type="ECO:0000313" key="1">
    <source>
        <dbReference type="EMBL" id="KAJ9663676.1"/>
    </source>
</evidence>
<comment type="caution">
    <text evidence="1">The sequence shown here is derived from an EMBL/GenBank/DDBJ whole genome shotgun (WGS) entry which is preliminary data.</text>
</comment>